<name>A0A919XZZ0_9BACL</name>
<comment type="catalytic activity">
    <reaction evidence="5">
        <text>N(tele)-phospho-L-histidyl/L-threonyl-[pyruvate, phosphate dikinase] + ADP = N(tele)-phospho-L-histidyl/O-phospho-L-threonyl-[pyruvate, phosphate dikinase] + AMP + H(+)</text>
        <dbReference type="Rhea" id="RHEA:43692"/>
        <dbReference type="Rhea" id="RHEA-COMP:10650"/>
        <dbReference type="Rhea" id="RHEA-COMP:10651"/>
        <dbReference type="ChEBI" id="CHEBI:15378"/>
        <dbReference type="ChEBI" id="CHEBI:30013"/>
        <dbReference type="ChEBI" id="CHEBI:61977"/>
        <dbReference type="ChEBI" id="CHEBI:83586"/>
        <dbReference type="ChEBI" id="CHEBI:456215"/>
        <dbReference type="ChEBI" id="CHEBI:456216"/>
        <dbReference type="EC" id="2.7.11.32"/>
    </reaction>
</comment>
<keyword evidence="3 5" id="KW-0547">Nucleotide-binding</keyword>
<keyword evidence="1 5" id="KW-0723">Serine/threonine-protein kinase</keyword>
<dbReference type="NCBIfam" id="NF003742">
    <property type="entry name" value="PRK05339.1"/>
    <property type="match status" value="1"/>
</dbReference>
<evidence type="ECO:0000256" key="2">
    <source>
        <dbReference type="ARBA" id="ARBA00022679"/>
    </source>
</evidence>
<dbReference type="EC" id="2.7.11.32" evidence="5"/>
<keyword evidence="4 5" id="KW-0418">Kinase</keyword>
<proteinExistence type="inferred from homology"/>
<accession>A0A919XZZ0</accession>
<dbReference type="InterPro" id="IPR026565">
    <property type="entry name" value="PPDK_reg"/>
</dbReference>
<comment type="function">
    <text evidence="5">Bifunctional serine/threonine kinase and phosphorylase involved in the regulation of the pyruvate, phosphate dikinase (PPDK) by catalyzing its phosphorylation/dephosphorylation.</text>
</comment>
<evidence type="ECO:0000256" key="3">
    <source>
        <dbReference type="ARBA" id="ARBA00022741"/>
    </source>
</evidence>
<reference evidence="6 7" key="1">
    <citation type="submission" date="2021-03" db="EMBL/GenBank/DDBJ databases">
        <title>Antimicrobial resistance genes in bacteria isolated from Japanese honey, and their potential for conferring macrolide and lincosamide resistance in the American foulbrood pathogen Paenibacillus larvae.</title>
        <authorList>
            <person name="Okamoto M."/>
            <person name="Kumagai M."/>
            <person name="Kanamori H."/>
            <person name="Takamatsu D."/>
        </authorList>
    </citation>
    <scope>NUCLEOTIDE SEQUENCE [LARGE SCALE GENOMIC DNA]</scope>
    <source>
        <strain evidence="6 7">J41TS12</strain>
    </source>
</reference>
<keyword evidence="2 5" id="KW-0808">Transferase</keyword>
<dbReference type="GO" id="GO:0005524">
    <property type="term" value="F:ATP binding"/>
    <property type="evidence" value="ECO:0007669"/>
    <property type="project" value="InterPro"/>
</dbReference>
<dbReference type="EC" id="2.7.4.27" evidence="5"/>
<dbReference type="InterPro" id="IPR005177">
    <property type="entry name" value="Kinase-pyrophosphorylase"/>
</dbReference>
<evidence type="ECO:0000256" key="1">
    <source>
        <dbReference type="ARBA" id="ARBA00022527"/>
    </source>
</evidence>
<dbReference type="GO" id="GO:0016776">
    <property type="term" value="F:phosphotransferase activity, phosphate group as acceptor"/>
    <property type="evidence" value="ECO:0007669"/>
    <property type="project" value="UniProtKB-UniRule"/>
</dbReference>
<dbReference type="Pfam" id="PF03618">
    <property type="entry name" value="Kinase-PPPase"/>
    <property type="match status" value="1"/>
</dbReference>
<dbReference type="EMBL" id="BORR01000022">
    <property type="protein sequence ID" value="GIO39470.1"/>
    <property type="molecule type" value="Genomic_DNA"/>
</dbReference>
<dbReference type="OrthoDB" id="9782201at2"/>
<evidence type="ECO:0000256" key="5">
    <source>
        <dbReference type="HAMAP-Rule" id="MF_00921"/>
    </source>
</evidence>
<keyword evidence="7" id="KW-1185">Reference proteome</keyword>
<dbReference type="GO" id="GO:0004674">
    <property type="term" value="F:protein serine/threonine kinase activity"/>
    <property type="evidence" value="ECO:0007669"/>
    <property type="project" value="UniProtKB-UniRule"/>
</dbReference>
<comment type="caution">
    <text evidence="6">The sequence shown here is derived from an EMBL/GenBank/DDBJ whole genome shotgun (WGS) entry which is preliminary data.</text>
</comment>
<sequence length="270" mass="30342">MNPEHAHFIVICSDSVGETAEAVVRATLRQFESPNTEIKRVMNVRTEDEISAVMDEVHQRGGFVAYTLVQPELREAIREEAVRLNVRAVDIMGPMMQAFIDTFKDTPKRLPGLLHRLDEDYFRRVEAVEFAVNNDDGKDVGAILKADLVLLGVSRVSKTPLSIFLAHKGFKTMNYPVVPELAPPTQLREVSSSKLVGLTIDAEQLVNIRAERLKSLGLPDQAHYASLDRVRQELDYALELYESLGCPIIDITGKAIEETAVFVMKQIRQR</sequence>
<evidence type="ECO:0000313" key="6">
    <source>
        <dbReference type="EMBL" id="GIO39470.1"/>
    </source>
</evidence>
<comment type="catalytic activity">
    <reaction evidence="5">
        <text>N(tele)-phospho-L-histidyl/O-phospho-L-threonyl-[pyruvate, phosphate dikinase] + phosphate + H(+) = N(tele)-phospho-L-histidyl/L-threonyl-[pyruvate, phosphate dikinase] + diphosphate</text>
        <dbReference type="Rhea" id="RHEA:43696"/>
        <dbReference type="Rhea" id="RHEA-COMP:10650"/>
        <dbReference type="Rhea" id="RHEA-COMP:10651"/>
        <dbReference type="ChEBI" id="CHEBI:15378"/>
        <dbReference type="ChEBI" id="CHEBI:30013"/>
        <dbReference type="ChEBI" id="CHEBI:33019"/>
        <dbReference type="ChEBI" id="CHEBI:43474"/>
        <dbReference type="ChEBI" id="CHEBI:61977"/>
        <dbReference type="ChEBI" id="CHEBI:83586"/>
        <dbReference type="EC" id="2.7.4.27"/>
    </reaction>
</comment>
<dbReference type="PANTHER" id="PTHR31756">
    <property type="entry name" value="PYRUVATE, PHOSPHATE DIKINASE REGULATORY PROTEIN 1, CHLOROPLASTIC"/>
    <property type="match status" value="1"/>
</dbReference>
<evidence type="ECO:0000256" key="4">
    <source>
        <dbReference type="ARBA" id="ARBA00022777"/>
    </source>
</evidence>
<feature type="binding site" evidence="5">
    <location>
        <begin position="152"/>
        <end position="159"/>
    </location>
    <ligand>
        <name>ADP</name>
        <dbReference type="ChEBI" id="CHEBI:456216"/>
    </ligand>
</feature>
<organism evidence="6 7">
    <name type="scientific">Paenibacillus antibioticophila</name>
    <dbReference type="NCBI Taxonomy" id="1274374"/>
    <lineage>
        <taxon>Bacteria</taxon>
        <taxon>Bacillati</taxon>
        <taxon>Bacillota</taxon>
        <taxon>Bacilli</taxon>
        <taxon>Bacillales</taxon>
        <taxon>Paenibacillaceae</taxon>
        <taxon>Paenibacillus</taxon>
    </lineage>
</organism>
<dbReference type="RefSeq" id="WP_044478112.1">
    <property type="nucleotide sequence ID" value="NZ_BORR01000022.1"/>
</dbReference>
<protein>
    <recommendedName>
        <fullName evidence="5">Putative pyruvate, phosphate dikinase regulatory protein</fullName>
        <shortName evidence="5">PPDK regulatory protein</shortName>
        <ecNumber evidence="5">2.7.11.32</ecNumber>
        <ecNumber evidence="5">2.7.4.27</ecNumber>
    </recommendedName>
</protein>
<comment type="similarity">
    <text evidence="5">Belongs to the pyruvate, phosphate/water dikinase regulatory protein family. PDRP subfamily.</text>
</comment>
<gene>
    <name evidence="6" type="ORF">J41TS12_43310</name>
</gene>
<dbReference type="GO" id="GO:0043531">
    <property type="term" value="F:ADP binding"/>
    <property type="evidence" value="ECO:0007669"/>
    <property type="project" value="UniProtKB-UniRule"/>
</dbReference>
<dbReference type="AlphaFoldDB" id="A0A919XZZ0"/>
<dbReference type="PANTHER" id="PTHR31756:SF3">
    <property type="entry name" value="PYRUVATE, PHOSPHATE DIKINASE REGULATORY PROTEIN 1, CHLOROPLASTIC"/>
    <property type="match status" value="1"/>
</dbReference>
<evidence type="ECO:0000313" key="7">
    <source>
        <dbReference type="Proteomes" id="UP000681162"/>
    </source>
</evidence>
<dbReference type="Proteomes" id="UP000681162">
    <property type="component" value="Unassembled WGS sequence"/>
</dbReference>
<dbReference type="HAMAP" id="MF_00921">
    <property type="entry name" value="PDRP"/>
    <property type="match status" value="1"/>
</dbReference>